<evidence type="ECO:0000256" key="1">
    <source>
        <dbReference type="SAM" id="SignalP"/>
    </source>
</evidence>
<gene>
    <name evidence="3" type="ORF">GCM10009867_12930</name>
</gene>
<dbReference type="Pfam" id="PF14344">
    <property type="entry name" value="DUF4397"/>
    <property type="match status" value="1"/>
</dbReference>
<feature type="signal peptide" evidence="1">
    <location>
        <begin position="1"/>
        <end position="25"/>
    </location>
</feature>
<proteinExistence type="predicted"/>
<feature type="chain" id="PRO_5046687363" evidence="1">
    <location>
        <begin position="26"/>
        <end position="270"/>
    </location>
</feature>
<dbReference type="Proteomes" id="UP001501326">
    <property type="component" value="Unassembled WGS sequence"/>
</dbReference>
<evidence type="ECO:0000259" key="2">
    <source>
        <dbReference type="Pfam" id="PF14344"/>
    </source>
</evidence>
<comment type="caution">
    <text evidence="3">The sequence shown here is derived from an EMBL/GenBank/DDBJ whole genome shotgun (WGS) entry which is preliminary data.</text>
</comment>
<name>A0ABN3UND6_9MICO</name>
<accession>A0ABN3UND6</accession>
<dbReference type="InterPro" id="IPR025510">
    <property type="entry name" value="DUF4397"/>
</dbReference>
<sequence length="270" mass="26620">MKTTRILAVAVLAVAATGVALPAQAADDATVTVVHGIPGSTVDVYANGEELLADFEPGTVTDPVTLPAGQYDLKVTAANAGADGDAVVEANDVTVPAGANVSVVAHLTAEGEPALTPFVNDVSKVAAGQARLTVRHTAAAPAVDVRANGDAAFEGLTNPKEAKADLPAGTISADVTLAGTDTVAIGPTDVKLTEGTNTIVYAYGSAEDDSLALAVQTISGLHSSPGSVPAGSGGQAALATDLSRMALVGSAALVAGALVLVRRRPGTVRA</sequence>
<evidence type="ECO:0000313" key="3">
    <source>
        <dbReference type="EMBL" id="GAA2733943.1"/>
    </source>
</evidence>
<evidence type="ECO:0000313" key="4">
    <source>
        <dbReference type="Proteomes" id="UP001501326"/>
    </source>
</evidence>
<protein>
    <submittedName>
        <fullName evidence="3">DUF4397 domain-containing protein</fullName>
    </submittedName>
</protein>
<keyword evidence="4" id="KW-1185">Reference proteome</keyword>
<organism evidence="3 4">
    <name type="scientific">Pedococcus aerophilus</name>
    <dbReference type="NCBI Taxonomy" id="436356"/>
    <lineage>
        <taxon>Bacteria</taxon>
        <taxon>Bacillati</taxon>
        <taxon>Actinomycetota</taxon>
        <taxon>Actinomycetes</taxon>
        <taxon>Micrococcales</taxon>
        <taxon>Intrasporangiaceae</taxon>
        <taxon>Pedococcus</taxon>
    </lineage>
</organism>
<reference evidence="3 4" key="1">
    <citation type="journal article" date="2019" name="Int. J. Syst. Evol. Microbiol.">
        <title>The Global Catalogue of Microorganisms (GCM) 10K type strain sequencing project: providing services to taxonomists for standard genome sequencing and annotation.</title>
        <authorList>
            <consortium name="The Broad Institute Genomics Platform"/>
            <consortium name="The Broad Institute Genome Sequencing Center for Infectious Disease"/>
            <person name="Wu L."/>
            <person name="Ma J."/>
        </authorList>
    </citation>
    <scope>NUCLEOTIDE SEQUENCE [LARGE SCALE GENOMIC DNA]</scope>
    <source>
        <strain evidence="3 4">JCM 16378</strain>
    </source>
</reference>
<dbReference type="RefSeq" id="WP_344191362.1">
    <property type="nucleotide sequence ID" value="NZ_BAAARN010000001.1"/>
</dbReference>
<feature type="domain" description="DUF4397" evidence="2">
    <location>
        <begin position="29"/>
        <end position="146"/>
    </location>
</feature>
<dbReference type="EMBL" id="BAAARN010000001">
    <property type="protein sequence ID" value="GAA2733943.1"/>
    <property type="molecule type" value="Genomic_DNA"/>
</dbReference>
<keyword evidence="1" id="KW-0732">Signal</keyword>